<evidence type="ECO:0000313" key="1">
    <source>
        <dbReference type="EMBL" id="KAK5634266.1"/>
    </source>
</evidence>
<keyword evidence="2" id="KW-1185">Reference proteome</keyword>
<dbReference type="AlphaFoldDB" id="A0AAN7ZCD7"/>
<dbReference type="Proteomes" id="UP001305414">
    <property type="component" value="Unassembled WGS sequence"/>
</dbReference>
<accession>A0AAN7ZCD7</accession>
<proteinExistence type="predicted"/>
<organism evidence="1 2">
    <name type="scientific">Xylaria bambusicola</name>
    <dbReference type="NCBI Taxonomy" id="326684"/>
    <lineage>
        <taxon>Eukaryota</taxon>
        <taxon>Fungi</taxon>
        <taxon>Dikarya</taxon>
        <taxon>Ascomycota</taxon>
        <taxon>Pezizomycotina</taxon>
        <taxon>Sordariomycetes</taxon>
        <taxon>Xylariomycetidae</taxon>
        <taxon>Xylariales</taxon>
        <taxon>Xylariaceae</taxon>
        <taxon>Xylaria</taxon>
    </lineage>
</organism>
<dbReference type="EMBL" id="JAWHQM010000039">
    <property type="protein sequence ID" value="KAK5634266.1"/>
    <property type="molecule type" value="Genomic_DNA"/>
</dbReference>
<gene>
    <name evidence="1" type="ORF">RRF57_009980</name>
</gene>
<sequence>MACLSRGSVTPWDGFACLTKPRVAPGVIEEVAAAFFCAAGVDFPADAALPFAAFGPVGATGVEFEAVVDVAGAASVGVVISLRFRITGVGIGADLPVVRVSVAFAFPFSFGGFCFAPLPPRFRRELSGVCDFEAVGVDCFAVEEEDSLGPVGVVETAVLPLLSLPSLLVSGLPVASTLAASFAASCRARL</sequence>
<name>A0AAN7ZCD7_9PEZI</name>
<evidence type="ECO:0000313" key="2">
    <source>
        <dbReference type="Proteomes" id="UP001305414"/>
    </source>
</evidence>
<comment type="caution">
    <text evidence="1">The sequence shown here is derived from an EMBL/GenBank/DDBJ whole genome shotgun (WGS) entry which is preliminary data.</text>
</comment>
<protein>
    <submittedName>
        <fullName evidence="1">Uncharacterized protein</fullName>
    </submittedName>
</protein>
<reference evidence="1 2" key="1">
    <citation type="submission" date="2023-10" db="EMBL/GenBank/DDBJ databases">
        <title>Draft genome sequence of Xylaria bambusicola isolate GMP-LS, the root and basal stem rot pathogen of sugarcane in Indonesia.</title>
        <authorList>
            <person name="Selvaraj P."/>
            <person name="Muralishankar V."/>
            <person name="Muruganantham S."/>
            <person name="Sp S."/>
            <person name="Haryani S."/>
            <person name="Lau K.J.X."/>
            <person name="Naqvi N.I."/>
        </authorList>
    </citation>
    <scope>NUCLEOTIDE SEQUENCE [LARGE SCALE GENOMIC DNA]</scope>
    <source>
        <strain evidence="1">GMP-LS</strain>
    </source>
</reference>